<keyword evidence="10" id="KW-1185">Reference proteome</keyword>
<keyword evidence="2 4" id="KW-0863">Zinc-finger</keyword>
<evidence type="ECO:0000256" key="4">
    <source>
        <dbReference type="PROSITE-ProRule" id="PRU00146"/>
    </source>
</evidence>
<dbReference type="InterPro" id="IPR044926">
    <property type="entry name" value="RGS_subdomain_2"/>
</dbReference>
<dbReference type="EMBL" id="SSOP01000007">
    <property type="protein sequence ID" value="KAB5595706.1"/>
    <property type="molecule type" value="Genomic_DNA"/>
</dbReference>
<dbReference type="Gene3D" id="3.30.40.10">
    <property type="entry name" value="Zinc/RING finger domain, C3HC4 (zinc finger)"/>
    <property type="match status" value="1"/>
</dbReference>
<evidence type="ECO:0000256" key="6">
    <source>
        <dbReference type="SAM" id="MobiDB-lite"/>
    </source>
</evidence>
<dbReference type="InterPro" id="IPR013083">
    <property type="entry name" value="Znf_RING/FYVE/PHD"/>
</dbReference>
<gene>
    <name evidence="9" type="ORF">CTheo_944</name>
</gene>
<dbReference type="OrthoDB" id="436852at2759"/>
<feature type="region of interest" description="Disordered" evidence="6">
    <location>
        <begin position="1798"/>
        <end position="1818"/>
    </location>
</feature>
<feature type="compositionally biased region" description="Acidic residues" evidence="6">
    <location>
        <begin position="834"/>
        <end position="844"/>
    </location>
</feature>
<feature type="coiled-coil region" evidence="5">
    <location>
        <begin position="1647"/>
        <end position="1681"/>
    </location>
</feature>
<feature type="compositionally biased region" description="Basic and acidic residues" evidence="6">
    <location>
        <begin position="502"/>
        <end position="512"/>
    </location>
</feature>
<evidence type="ECO:0000313" key="10">
    <source>
        <dbReference type="Proteomes" id="UP000383932"/>
    </source>
</evidence>
<dbReference type="PANTHER" id="PTHR39466:SF1">
    <property type="entry name" value="RGS DOMAIN-CONTAINING PROTEIN"/>
    <property type="match status" value="1"/>
</dbReference>
<evidence type="ECO:0000256" key="7">
    <source>
        <dbReference type="SAM" id="Phobius"/>
    </source>
</evidence>
<comment type="caution">
    <text evidence="9">The sequence shown here is derived from an EMBL/GenBank/DDBJ whole genome shotgun (WGS) entry which is preliminary data.</text>
</comment>
<feature type="compositionally biased region" description="Acidic residues" evidence="6">
    <location>
        <begin position="1257"/>
        <end position="1267"/>
    </location>
</feature>
<accession>A0A5N5QX06</accession>
<feature type="transmembrane region" description="Helical" evidence="7">
    <location>
        <begin position="899"/>
        <end position="918"/>
    </location>
</feature>
<feature type="region of interest" description="Disordered" evidence="6">
    <location>
        <begin position="1280"/>
        <end position="1299"/>
    </location>
</feature>
<feature type="compositionally biased region" description="Low complexity" evidence="6">
    <location>
        <begin position="1124"/>
        <end position="1134"/>
    </location>
</feature>
<dbReference type="Gene3D" id="1.10.167.10">
    <property type="entry name" value="Regulator of G-protein Signalling 4, domain 2"/>
    <property type="match status" value="2"/>
</dbReference>
<feature type="transmembrane region" description="Helical" evidence="7">
    <location>
        <begin position="230"/>
        <end position="258"/>
    </location>
</feature>
<dbReference type="InterPro" id="IPR019787">
    <property type="entry name" value="Znf_PHD-finger"/>
</dbReference>
<dbReference type="SUPFAM" id="SSF48097">
    <property type="entry name" value="Regulator of G-protein signaling, RGS"/>
    <property type="match status" value="1"/>
</dbReference>
<sequence>MLRPKRRQRRQRYTRPAPHWFTLGSLRSFGTRLWHPPPPAKEEHYAWFIAPRYNVQLEDVVADRHLPPLSRHDFEEYLEHVEGNVENLYFHEWVQRYRQLYKDWADSVLPAASLCIPGSSRGLYPSRDLWEQLKDCQDRRLREEFAFARATFFGPEASMRLNIDDQLRDQILLIPNGPPPRGKMQQLTDKLPSFPNQPEPSLFDAILAKVDDALGAAFARFLRLAFCNSGLWHSCVGHIGGACILACGLAMWCMGVISHGLRHIAGSLPLIWMGIWFMLVSANGHCLVVYVTGDARQLYPHEFARPLPPGTTAPPIYSLARAPNEALPDSIISFSRKSSVGSNLLPFASIPTPQLAHIPTRRVSHGMLRLFARRADDNAIDLRALDRGDIESQLPPARRTKDLPRSSFAINIEQANIALPPLPILPPSSECGSEGRPGSPFSEENDFGIVVSEAFEGDGTFPVESSAPICVSVPVSHGHENAPQEPPAPPAQPRTMPDGLEGDSRRGSKLSQVDKEQVVLRWPWPRKMFGPMTLIHSPLVRRAHWVITVRTAIVASVVTCGMAFGLVVNNQTLENRSRLPDAKCVSVVKWFAMGTPDERDIQVEPRQPADIPDIPFSDFSNHLAPEPVQRDGEGVKAPEWDQPSLPFRLPILAPSAGSEQPSSWSFRFAAIRGFPGRLRAPSPPLPPMLPPRRKFTVIPEYDIPLADILHDRHASPLSLREFEEYLLYIERSVENLYFCLWLKQYTDAYNEWESRCPPPDAASTSTIRRPNPRSRSVNVPLADSFQRARRLFFDPVSQYELNLTEELVEPIRPWLQRPRKTGPSTPRRRKEAWEEPDSEPEQDESGSPPRDPDVPFFPPPPSTFERIKTDVEGSLRQSLTRFLQLAFTNSGRSHDKLGWSAWAVYSIAATAAAVSLILNHKPRALRLVVAPLVFLAWTVLFSTLNGICPAIFAFGDARQLYPYEIFLIEYRIFMRDPYGAARVNWKDMAGNNKNSADPIIKPKRQRRKPNRLGIAQKVRRVLVKPRKLQPRPDLERDAGRRQQREQRGFGFRAWSRSQDAESFGMTACTPAFPAAAHIPGSAPSVYRLCEQMHKHPWMPTSAAYGGFNIHALSPQLRRRHLSHHSNSSPRSHNSGSDDMDVIDEEEFAQSLDLDLSDPRALGLYGPMVTVPNPIVRHVFRQIFVSRTQSVFHVYLLGLVSFGAMESDDDLLFMGDPATTVREPRSKRRRMVDASGFEDIARELEEDMLHPDVRSEAEGDDTQSEEAPDAWLLRQYGTSEGEDLGEAEGEGTSEPGDEGMDVDLEEVENAAVKGRVAIPKEEPVQEKATYTSSGRLLVPSHKSREARAVAGAMAAAWEEMEMEMEVGVEKKKPSGSKSKSKPAPKASTTNSAAGAPQPRPLNPAGTSSSKSGSSKSKNPAAGSNKSAATALAAAVKANASKSKKKGDATKKVKDKEARSRSESRQVETPAPELQPKITIVEPAQEQEEDSRLYCVCKTRYDEDRVMIACDRCDDWYHPACVNLPDSDVDLIDQFVCPLCVIKHNTQTSYKVRCAVKGCNKPARAPMSKYCSNVCGLQSATARLHSLCARGVDFEQLWYAAKDARPPESVVYVHLPQPATHPPPAGVNNIGPGATRALDGRKKSDLERLARLMEELGQLGTRRETLERQIVHLKARLRLLNCAMQRTEKTGGEKCGFDARIVMEDEDWFEWVDGEGKWTLQEAETDEDKAKLLATYEKTQGSLCVGKKRCDRHQGWQNLKFADFSAECTAKQQKLEEVISKHQETQHKIVDLRNEMSSMARPPTERMVPPPLPTDVTLPV</sequence>
<feature type="compositionally biased region" description="Basic and acidic residues" evidence="6">
    <location>
        <begin position="1444"/>
        <end position="1464"/>
    </location>
</feature>
<feature type="transmembrane region" description="Helical" evidence="7">
    <location>
        <begin position="925"/>
        <end position="944"/>
    </location>
</feature>
<feature type="region of interest" description="Disordered" evidence="6">
    <location>
        <begin position="1118"/>
        <end position="1138"/>
    </location>
</feature>
<evidence type="ECO:0000259" key="8">
    <source>
        <dbReference type="PROSITE" id="PS50016"/>
    </source>
</evidence>
<dbReference type="SMART" id="SM00249">
    <property type="entry name" value="PHD"/>
    <property type="match status" value="1"/>
</dbReference>
<feature type="domain" description="PHD-type" evidence="8">
    <location>
        <begin position="1490"/>
        <end position="1541"/>
    </location>
</feature>
<feature type="compositionally biased region" description="Basic and acidic residues" evidence="6">
    <location>
        <begin position="1247"/>
        <end position="1256"/>
    </location>
</feature>
<evidence type="ECO:0000256" key="5">
    <source>
        <dbReference type="SAM" id="Coils"/>
    </source>
</evidence>
<feature type="region of interest" description="Disordered" evidence="6">
    <location>
        <begin position="1316"/>
        <end position="1344"/>
    </location>
</feature>
<dbReference type="GO" id="GO:0008270">
    <property type="term" value="F:zinc ion binding"/>
    <property type="evidence" value="ECO:0007669"/>
    <property type="project" value="UniProtKB-KW"/>
</dbReference>
<feature type="region of interest" description="Disordered" evidence="6">
    <location>
        <begin position="1362"/>
        <end position="1475"/>
    </location>
</feature>
<organism evidence="9 10">
    <name type="scientific">Ceratobasidium theobromae</name>
    <dbReference type="NCBI Taxonomy" id="1582974"/>
    <lineage>
        <taxon>Eukaryota</taxon>
        <taxon>Fungi</taxon>
        <taxon>Dikarya</taxon>
        <taxon>Basidiomycota</taxon>
        <taxon>Agaricomycotina</taxon>
        <taxon>Agaricomycetes</taxon>
        <taxon>Cantharellales</taxon>
        <taxon>Ceratobasidiaceae</taxon>
        <taxon>Ceratobasidium</taxon>
    </lineage>
</organism>
<feature type="transmembrane region" description="Helical" evidence="7">
    <location>
        <begin position="547"/>
        <end position="568"/>
    </location>
</feature>
<evidence type="ECO:0000313" key="9">
    <source>
        <dbReference type="EMBL" id="KAB5595706.1"/>
    </source>
</evidence>
<dbReference type="PROSITE" id="PS50016">
    <property type="entry name" value="ZF_PHD_2"/>
    <property type="match status" value="1"/>
</dbReference>
<feature type="region of interest" description="Disordered" evidence="6">
    <location>
        <begin position="1247"/>
        <end position="1269"/>
    </location>
</feature>
<dbReference type="Proteomes" id="UP000383932">
    <property type="component" value="Unassembled WGS sequence"/>
</dbReference>
<evidence type="ECO:0000256" key="2">
    <source>
        <dbReference type="ARBA" id="ARBA00022771"/>
    </source>
</evidence>
<dbReference type="Pfam" id="PF00628">
    <property type="entry name" value="PHD"/>
    <property type="match status" value="1"/>
</dbReference>
<feature type="region of interest" description="Disordered" evidence="6">
    <location>
        <begin position="755"/>
        <end position="778"/>
    </location>
</feature>
<protein>
    <submittedName>
        <fullName evidence="9">Set1 complex component spp1</fullName>
    </submittedName>
</protein>
<keyword evidence="7" id="KW-0812">Transmembrane</keyword>
<proteinExistence type="predicted"/>
<evidence type="ECO:0000256" key="3">
    <source>
        <dbReference type="ARBA" id="ARBA00022833"/>
    </source>
</evidence>
<dbReference type="PROSITE" id="PS01359">
    <property type="entry name" value="ZF_PHD_1"/>
    <property type="match status" value="1"/>
</dbReference>
<dbReference type="PANTHER" id="PTHR39466">
    <property type="entry name" value="RGS DOMAIN-CONTAINING PROTEIN"/>
    <property type="match status" value="1"/>
</dbReference>
<feature type="compositionally biased region" description="Low complexity" evidence="6">
    <location>
        <begin position="1374"/>
        <end position="1386"/>
    </location>
</feature>
<reference evidence="9 10" key="1">
    <citation type="journal article" date="2019" name="Fungal Biol. Biotechnol.">
        <title>Draft genome sequence of fastidious pathogen Ceratobasidium theobromae, which causes vascular-streak dieback in Theobroma cacao.</title>
        <authorList>
            <person name="Ali S.S."/>
            <person name="Asman A."/>
            <person name="Shao J."/>
            <person name="Firmansyah A.P."/>
            <person name="Susilo A.W."/>
            <person name="Rosmana A."/>
            <person name="McMahon P."/>
            <person name="Junaid M."/>
            <person name="Guest D."/>
            <person name="Kheng T.Y."/>
            <person name="Meinhardt L.W."/>
            <person name="Bailey B.A."/>
        </authorList>
    </citation>
    <scope>NUCLEOTIDE SEQUENCE [LARGE SCALE GENOMIC DNA]</scope>
    <source>
        <strain evidence="9 10">CT2</strain>
    </source>
</reference>
<dbReference type="SUPFAM" id="SSF57903">
    <property type="entry name" value="FYVE/PHD zinc finger"/>
    <property type="match status" value="1"/>
</dbReference>
<feature type="compositionally biased region" description="Low complexity" evidence="6">
    <location>
        <begin position="1401"/>
        <end position="1439"/>
    </location>
</feature>
<dbReference type="InterPro" id="IPR001965">
    <property type="entry name" value="Znf_PHD"/>
</dbReference>
<keyword evidence="5" id="KW-0175">Coiled coil</keyword>
<keyword evidence="7" id="KW-0472">Membrane</keyword>
<dbReference type="InterPro" id="IPR036305">
    <property type="entry name" value="RGS_sf"/>
</dbReference>
<feature type="region of interest" description="Disordered" evidence="6">
    <location>
        <begin position="816"/>
        <end position="862"/>
    </location>
</feature>
<feature type="transmembrane region" description="Helical" evidence="7">
    <location>
        <begin position="270"/>
        <end position="291"/>
    </location>
</feature>
<dbReference type="InterPro" id="IPR011011">
    <property type="entry name" value="Znf_FYVE_PHD"/>
</dbReference>
<keyword evidence="7" id="KW-1133">Transmembrane helix</keyword>
<dbReference type="InterPro" id="IPR019786">
    <property type="entry name" value="Zinc_finger_PHD-type_CS"/>
</dbReference>
<feature type="compositionally biased region" description="Polar residues" evidence="6">
    <location>
        <begin position="762"/>
        <end position="777"/>
    </location>
</feature>
<name>A0A5N5QX06_9AGAM</name>
<feature type="region of interest" description="Disordered" evidence="6">
    <location>
        <begin position="474"/>
        <end position="512"/>
    </location>
</feature>
<keyword evidence="3" id="KW-0862">Zinc</keyword>
<evidence type="ECO:0000256" key="1">
    <source>
        <dbReference type="ARBA" id="ARBA00022723"/>
    </source>
</evidence>
<keyword evidence="1" id="KW-0479">Metal-binding</keyword>